<proteinExistence type="inferred from homology"/>
<keyword evidence="1" id="KW-0813">Transport</keyword>
<keyword evidence="5" id="KW-1185">Reference proteome</keyword>
<dbReference type="GO" id="GO:0009279">
    <property type="term" value="C:cell outer membrane"/>
    <property type="evidence" value="ECO:0007669"/>
    <property type="project" value="UniProtKB-SubCell"/>
</dbReference>
<dbReference type="AlphaFoldDB" id="A0A396RT90"/>
<protein>
    <recommendedName>
        <fullName evidence="3">TonB-dependent receptor plug domain-containing protein</fullName>
    </recommendedName>
</protein>
<dbReference type="SUPFAM" id="SSF56935">
    <property type="entry name" value="Porins"/>
    <property type="match status" value="1"/>
</dbReference>
<evidence type="ECO:0000256" key="1">
    <source>
        <dbReference type="PROSITE-ProRule" id="PRU01360"/>
    </source>
</evidence>
<dbReference type="Proteomes" id="UP000266693">
    <property type="component" value="Unassembled WGS sequence"/>
</dbReference>
<comment type="subcellular location">
    <subcellularLocation>
        <location evidence="1">Cell outer membrane</location>
        <topology evidence="1">Multi-pass membrane protein</topology>
    </subcellularLocation>
</comment>
<sequence>MMGNRLCRALGASTAIGMVCAATAASAQSAVEYPQDASVGQDEQAQAEDIIVTGSRVVTNGNQSANPVTVLSTDELLRNTPTTIADALSQAPQFRGSLRPSSFVSPQSPVNAFVNLRGLSDPGTPRTLVLFDGRRVTPAIAGGQVDVNMLPNLLVKRVDIVTGGASAAYGSDAVAGVVNYILDRDFVGLKASANAGVSQRGDNGTQKIGLAAGGKFLDDRLHVMGSLEYFNSSGVGNTSDRAWLQKHCQAIQNPTYSATNSAGGPNFLFRCGVTGTDFARGGVITSGPLQGTQFLPGGATAPYRYGTLRTASTMVGGDGEWLPRGNVVAPLKTISGFGHIDYDVTDNIRLFVEGTYTRNESDLPFIYPQFSGGSAFAIRADNAFLPNSVRGQMATLGLATISVGRVGLDWGQSVGHTTQDYYRGAAGFDAKLGGDWVLSGYFDWGRALIDQNTTQMVNVANARLAADAVVNPANGQIACRSTLTNPANGCVPLNIFGEGSASQAALDYIFGEPFTHRKTEQSAAELAVRGSPFATWAGDVQLAAGFDWREISASAVADSISTSGGWLAGNQVAQPYGKYNVKEVFGEVTIHEGYVTRKEARRIEKGEAPDTGQKPARPEVTATMQTYIDLHRHAAVRAALTGHPKVALRLLVAHAIVGSHLFRVTPEPQSTRNDGVRESVETCRGEAEFDERRRAVLGLLGFSAEEATVTGGNCDGYRLAGVFLRLLDLPDRAVMDVIAIVIGEALAAGGAAVEAVGSHIGVDMAQWWQADAAFFELIRDKEVLGRIVAEVAGEAVASANAGEKSKTLKEIVADHLAGANGRAKVENWVPKWMAFPPAGYTARGGVGTVKAAALVAAARATEPDPTAPASALLPEEAEKLAA</sequence>
<keyword evidence="2" id="KW-0732">Signal</keyword>
<dbReference type="InterPro" id="IPR037066">
    <property type="entry name" value="Plug_dom_sf"/>
</dbReference>
<keyword evidence="1" id="KW-0812">Transmembrane</keyword>
<feature type="chain" id="PRO_5017345601" description="TonB-dependent receptor plug domain-containing protein" evidence="2">
    <location>
        <begin position="25"/>
        <end position="882"/>
    </location>
</feature>
<evidence type="ECO:0000313" key="4">
    <source>
        <dbReference type="EMBL" id="RHW16851.1"/>
    </source>
</evidence>
<feature type="domain" description="TonB-dependent receptor plug" evidence="3">
    <location>
        <begin position="64"/>
        <end position="177"/>
    </location>
</feature>
<dbReference type="InterPro" id="IPR012910">
    <property type="entry name" value="Plug_dom"/>
</dbReference>
<dbReference type="EMBL" id="QWLV01000007">
    <property type="protein sequence ID" value="RHW16851.1"/>
    <property type="molecule type" value="Genomic_DNA"/>
</dbReference>
<evidence type="ECO:0000259" key="3">
    <source>
        <dbReference type="Pfam" id="PF07715"/>
    </source>
</evidence>
<dbReference type="OrthoDB" id="7051241at2"/>
<comment type="caution">
    <text evidence="4">The sequence shown here is derived from an EMBL/GenBank/DDBJ whole genome shotgun (WGS) entry which is preliminary data.</text>
</comment>
<dbReference type="InterPro" id="IPR039426">
    <property type="entry name" value="TonB-dep_rcpt-like"/>
</dbReference>
<keyword evidence="1" id="KW-1134">Transmembrane beta strand</keyword>
<evidence type="ECO:0000256" key="2">
    <source>
        <dbReference type="SAM" id="SignalP"/>
    </source>
</evidence>
<reference evidence="4 5" key="1">
    <citation type="submission" date="2018-08" db="EMBL/GenBank/DDBJ databases">
        <title>The multiple taxonomic identification of Sphingomonas gilva.</title>
        <authorList>
            <person name="Zhu D."/>
            <person name="Zheng S."/>
        </authorList>
    </citation>
    <scope>NUCLEOTIDE SEQUENCE [LARGE SCALE GENOMIC DNA]</scope>
    <source>
        <strain evidence="4 5">ZDH117</strain>
    </source>
</reference>
<gene>
    <name evidence="4" type="ORF">D1610_14155</name>
</gene>
<name>A0A396RT90_9SPHN</name>
<dbReference type="PANTHER" id="PTHR47234:SF2">
    <property type="entry name" value="TONB-DEPENDENT RECEPTOR"/>
    <property type="match status" value="1"/>
</dbReference>
<dbReference type="RefSeq" id="WP_118864825.1">
    <property type="nucleotide sequence ID" value="NZ_QWLV01000007.1"/>
</dbReference>
<keyword evidence="1" id="KW-0998">Cell outer membrane</keyword>
<dbReference type="Pfam" id="PF07715">
    <property type="entry name" value="Plug"/>
    <property type="match status" value="1"/>
</dbReference>
<organism evidence="4 5">
    <name type="scientific">Sphingomonas gilva</name>
    <dbReference type="NCBI Taxonomy" id="2305907"/>
    <lineage>
        <taxon>Bacteria</taxon>
        <taxon>Pseudomonadati</taxon>
        <taxon>Pseudomonadota</taxon>
        <taxon>Alphaproteobacteria</taxon>
        <taxon>Sphingomonadales</taxon>
        <taxon>Sphingomonadaceae</taxon>
        <taxon>Sphingomonas</taxon>
    </lineage>
</organism>
<dbReference type="Gene3D" id="2.170.130.10">
    <property type="entry name" value="TonB-dependent receptor, plug domain"/>
    <property type="match status" value="1"/>
</dbReference>
<keyword evidence="1" id="KW-0472">Membrane</keyword>
<comment type="similarity">
    <text evidence="1">Belongs to the TonB-dependent receptor family.</text>
</comment>
<evidence type="ECO:0000313" key="5">
    <source>
        <dbReference type="Proteomes" id="UP000266693"/>
    </source>
</evidence>
<feature type="signal peptide" evidence="2">
    <location>
        <begin position="1"/>
        <end position="24"/>
    </location>
</feature>
<dbReference type="PROSITE" id="PS52016">
    <property type="entry name" value="TONB_DEPENDENT_REC_3"/>
    <property type="match status" value="1"/>
</dbReference>
<accession>A0A396RT90</accession>
<dbReference type="PANTHER" id="PTHR47234">
    <property type="match status" value="1"/>
</dbReference>